<feature type="domain" description="CoA carboxyltransferase C-terminal" evidence="11">
    <location>
        <begin position="48"/>
        <end position="308"/>
    </location>
</feature>
<evidence type="ECO:0000256" key="6">
    <source>
        <dbReference type="ARBA" id="ARBA00022840"/>
    </source>
</evidence>
<proteinExistence type="inferred from homology"/>
<organism evidence="12 13">
    <name type="scientific">Prosthecochloris ethylica</name>
    <dbReference type="NCBI Taxonomy" id="2743976"/>
    <lineage>
        <taxon>Bacteria</taxon>
        <taxon>Pseudomonadati</taxon>
        <taxon>Chlorobiota</taxon>
        <taxon>Chlorobiia</taxon>
        <taxon>Chlorobiales</taxon>
        <taxon>Chlorobiaceae</taxon>
        <taxon>Prosthecochloris</taxon>
    </lineage>
</organism>
<comment type="similarity">
    <text evidence="10">Belongs to the AccA family.</text>
</comment>
<dbReference type="Proteomes" id="UP000619838">
    <property type="component" value="Unassembled WGS sequence"/>
</dbReference>
<comment type="subunit">
    <text evidence="10">Acetyl-CoA carboxylase is a heterohexamer composed of biotin carboxyl carrier protein (AccB), biotin carboxylase (AccC) and two subunits each of ACCase subunit alpha (AccA) and ACCase subunit beta (AccD).</text>
</comment>
<comment type="subcellular location">
    <subcellularLocation>
        <location evidence="10">Cytoplasm</location>
    </subcellularLocation>
</comment>
<keyword evidence="4 10" id="KW-0547">Nucleotide-binding</keyword>
<dbReference type="InterPro" id="IPR029045">
    <property type="entry name" value="ClpP/crotonase-like_dom_sf"/>
</dbReference>
<dbReference type="GO" id="GO:0003989">
    <property type="term" value="F:acetyl-CoA carboxylase activity"/>
    <property type="evidence" value="ECO:0007669"/>
    <property type="project" value="UniProtKB-EC"/>
</dbReference>
<dbReference type="NCBIfam" id="TIGR00513">
    <property type="entry name" value="accA"/>
    <property type="match status" value="1"/>
</dbReference>
<evidence type="ECO:0000256" key="2">
    <source>
        <dbReference type="ARBA" id="ARBA00022516"/>
    </source>
</evidence>
<dbReference type="SUPFAM" id="SSF52096">
    <property type="entry name" value="ClpP/crotonase"/>
    <property type="match status" value="1"/>
</dbReference>
<evidence type="ECO:0000259" key="11">
    <source>
        <dbReference type="PROSITE" id="PS50989"/>
    </source>
</evidence>
<protein>
    <recommendedName>
        <fullName evidence="10">Acetyl-coenzyme A carboxylase carboxyl transferase subunit alpha</fullName>
        <shortName evidence="10">ACCase subunit alpha</shortName>
        <shortName evidence="10">Acetyl-CoA carboxylase carboxyltransferase subunit alpha</shortName>
        <ecNumber evidence="10">2.1.3.15</ecNumber>
    </recommendedName>
</protein>
<name>A0ABR9XQL2_9CHLB</name>
<reference evidence="12 13" key="1">
    <citation type="journal article" date="2020" name="Microorganisms">
        <title>Simultaneous Genome Sequencing of Prosthecochloris ethylica and Desulfuromonas acetoxidans within a Syntrophic Mixture Reveals Unique Pili and Protein Interactions.</title>
        <authorList>
            <person name="Kyndt J.A."/>
            <person name="Van Beeumen J.J."/>
            <person name="Meyer T.E."/>
        </authorList>
    </citation>
    <scope>NUCLEOTIDE SEQUENCE [LARGE SCALE GENOMIC DNA]</scope>
    <source>
        <strain evidence="12 13">N3</strain>
    </source>
</reference>
<evidence type="ECO:0000313" key="12">
    <source>
        <dbReference type="EMBL" id="MBF0636342.1"/>
    </source>
</evidence>
<dbReference type="InterPro" id="IPR001095">
    <property type="entry name" value="Acetyl_CoA_COase_a_su"/>
</dbReference>
<evidence type="ECO:0000256" key="7">
    <source>
        <dbReference type="ARBA" id="ARBA00023098"/>
    </source>
</evidence>
<keyword evidence="13" id="KW-1185">Reference proteome</keyword>
<dbReference type="PRINTS" id="PR01069">
    <property type="entry name" value="ACCCTRFRASEA"/>
</dbReference>
<comment type="catalytic activity">
    <reaction evidence="9 10">
        <text>N(6)-carboxybiotinyl-L-lysyl-[protein] + acetyl-CoA = N(6)-biotinyl-L-lysyl-[protein] + malonyl-CoA</text>
        <dbReference type="Rhea" id="RHEA:54728"/>
        <dbReference type="Rhea" id="RHEA-COMP:10505"/>
        <dbReference type="Rhea" id="RHEA-COMP:10506"/>
        <dbReference type="ChEBI" id="CHEBI:57288"/>
        <dbReference type="ChEBI" id="CHEBI:57384"/>
        <dbReference type="ChEBI" id="CHEBI:83144"/>
        <dbReference type="ChEBI" id="CHEBI:83145"/>
        <dbReference type="EC" id="2.1.3.15"/>
    </reaction>
</comment>
<dbReference type="HAMAP" id="MF_00823">
    <property type="entry name" value="AcetylCoA_CT_alpha"/>
    <property type="match status" value="1"/>
</dbReference>
<keyword evidence="2 10" id="KW-0444">Lipid biosynthesis</keyword>
<comment type="pathway">
    <text evidence="1 10">Lipid metabolism; malonyl-CoA biosynthesis; malonyl-CoA from acetyl-CoA: step 1/1.</text>
</comment>
<keyword evidence="10" id="KW-0963">Cytoplasm</keyword>
<evidence type="ECO:0000256" key="4">
    <source>
        <dbReference type="ARBA" id="ARBA00022741"/>
    </source>
</evidence>
<comment type="caution">
    <text evidence="12">The sequence shown here is derived from an EMBL/GenBank/DDBJ whole genome shotgun (WGS) entry which is preliminary data.</text>
</comment>
<dbReference type="InterPro" id="IPR011763">
    <property type="entry name" value="COA_CT_C"/>
</dbReference>
<evidence type="ECO:0000256" key="3">
    <source>
        <dbReference type="ARBA" id="ARBA00022679"/>
    </source>
</evidence>
<dbReference type="PANTHER" id="PTHR42853:SF3">
    <property type="entry name" value="ACETYL-COENZYME A CARBOXYLASE CARBOXYL TRANSFERASE SUBUNIT ALPHA, CHLOROPLASTIC"/>
    <property type="match status" value="1"/>
</dbReference>
<dbReference type="NCBIfam" id="NF041504">
    <property type="entry name" value="AccA_sub"/>
    <property type="match status" value="1"/>
</dbReference>
<gene>
    <name evidence="10" type="primary">accA</name>
    <name evidence="12" type="ORF">INT08_03990</name>
</gene>
<keyword evidence="3 10" id="KW-0808">Transferase</keyword>
<comment type="function">
    <text evidence="10">Component of the acetyl coenzyme A carboxylase (ACC) complex. First, biotin carboxylase catalyzes the carboxylation of biotin on its carrier protein (BCCP) and then the CO(2) group is transferred by the carboxyltransferase to acetyl-CoA to form malonyl-CoA.</text>
</comment>
<evidence type="ECO:0000256" key="10">
    <source>
        <dbReference type="HAMAP-Rule" id="MF_00823"/>
    </source>
</evidence>
<evidence type="ECO:0000256" key="8">
    <source>
        <dbReference type="ARBA" id="ARBA00023160"/>
    </source>
</evidence>
<keyword evidence="6 10" id="KW-0067">ATP-binding</keyword>
<dbReference type="Gene3D" id="3.90.226.10">
    <property type="entry name" value="2-enoyl-CoA Hydratase, Chain A, domain 1"/>
    <property type="match status" value="1"/>
</dbReference>
<keyword evidence="5 10" id="KW-0276">Fatty acid metabolism</keyword>
<accession>A0ABR9XQL2</accession>
<evidence type="ECO:0000256" key="9">
    <source>
        <dbReference type="ARBA" id="ARBA00049152"/>
    </source>
</evidence>
<keyword evidence="12" id="KW-0436">Ligase</keyword>
<dbReference type="EC" id="2.1.3.15" evidence="10"/>
<dbReference type="PROSITE" id="PS50989">
    <property type="entry name" value="COA_CT_CTER"/>
    <property type="match status" value="1"/>
</dbReference>
<evidence type="ECO:0000256" key="5">
    <source>
        <dbReference type="ARBA" id="ARBA00022832"/>
    </source>
</evidence>
<keyword evidence="7 10" id="KW-0443">Lipid metabolism</keyword>
<dbReference type="RefSeq" id="WP_114608422.1">
    <property type="nucleotide sequence ID" value="NZ_JABVZQ010000005.1"/>
</dbReference>
<evidence type="ECO:0000256" key="1">
    <source>
        <dbReference type="ARBA" id="ARBA00004956"/>
    </source>
</evidence>
<dbReference type="NCBIfam" id="NF004344">
    <property type="entry name" value="PRK05724.1"/>
    <property type="match status" value="1"/>
</dbReference>
<dbReference type="PANTHER" id="PTHR42853">
    <property type="entry name" value="ACETYL-COENZYME A CARBOXYLASE CARBOXYL TRANSFERASE SUBUNIT ALPHA"/>
    <property type="match status" value="1"/>
</dbReference>
<dbReference type="EMBL" id="JADGII010000005">
    <property type="protein sequence ID" value="MBF0636342.1"/>
    <property type="molecule type" value="Genomic_DNA"/>
</dbReference>
<keyword evidence="8 10" id="KW-0275">Fatty acid biosynthesis</keyword>
<dbReference type="Pfam" id="PF03255">
    <property type="entry name" value="ACCA"/>
    <property type="match status" value="1"/>
</dbReference>
<evidence type="ECO:0000313" key="13">
    <source>
        <dbReference type="Proteomes" id="UP000619838"/>
    </source>
</evidence>
<sequence length="337" mass="38196">MATKVVLDFEKPVIELEAKLDEMRVCLNKSAREHNTVETDELNREILALEDKVEALRRSIYQNLTRWQKVQLARHPERPYTLDYIYMMMQDFVELSGDRHYYDDKAIVGGFARLEDTDAGYCRSVMVIGHQKGRDTKSNLYRNFGMAQPEGYRKALRLMKLAEKFNRPVITLIDTPGAFPGIEAEERGQAEAIARNLIEMASLRVPVICVIIGEGASGGAIGIGVGDRILMEENTWYSVISPESCSSILWRSWKYKEQAAEALKLTADDLLSQGIIDRIVEEPVGGAHRDPEAMASTLKSVLIEELTALEQKQPEELVRQRREKFAGMGVWNEEEGE</sequence>